<dbReference type="PROSITE" id="PS00211">
    <property type="entry name" value="ABC_TRANSPORTER_1"/>
    <property type="match status" value="1"/>
</dbReference>
<evidence type="ECO:0000259" key="4">
    <source>
        <dbReference type="PROSITE" id="PS50893"/>
    </source>
</evidence>
<dbReference type="EMBL" id="MATO01000038">
    <property type="protein sequence ID" value="OCS90299.1"/>
    <property type="molecule type" value="Genomic_DNA"/>
</dbReference>
<evidence type="ECO:0000313" key="6">
    <source>
        <dbReference type="Proteomes" id="UP000093482"/>
    </source>
</evidence>
<evidence type="ECO:0000256" key="3">
    <source>
        <dbReference type="ARBA" id="ARBA00022840"/>
    </source>
</evidence>
<dbReference type="Pfam" id="PF00005">
    <property type="entry name" value="ABC_tran"/>
    <property type="match status" value="1"/>
</dbReference>
<organism evidence="5 6">
    <name type="scientific">Caryophanon latum</name>
    <dbReference type="NCBI Taxonomy" id="33977"/>
    <lineage>
        <taxon>Bacteria</taxon>
        <taxon>Bacillati</taxon>
        <taxon>Bacillota</taxon>
        <taxon>Bacilli</taxon>
        <taxon>Bacillales</taxon>
        <taxon>Caryophanaceae</taxon>
        <taxon>Caryophanon</taxon>
    </lineage>
</organism>
<dbReference type="PANTHER" id="PTHR43776">
    <property type="entry name" value="TRANSPORT ATP-BINDING PROTEIN"/>
    <property type="match status" value="1"/>
</dbReference>
<evidence type="ECO:0000313" key="5">
    <source>
        <dbReference type="EMBL" id="OCS90299.1"/>
    </source>
</evidence>
<evidence type="ECO:0000256" key="1">
    <source>
        <dbReference type="ARBA" id="ARBA00022448"/>
    </source>
</evidence>
<feature type="domain" description="ABC transporter" evidence="4">
    <location>
        <begin position="18"/>
        <end position="264"/>
    </location>
</feature>
<dbReference type="SUPFAM" id="SSF52540">
    <property type="entry name" value="P-loop containing nucleoside triphosphate hydrolases"/>
    <property type="match status" value="1"/>
</dbReference>
<dbReference type="OrthoDB" id="9802264at2"/>
<dbReference type="GO" id="GO:0016887">
    <property type="term" value="F:ATP hydrolysis activity"/>
    <property type="evidence" value="ECO:0007669"/>
    <property type="project" value="InterPro"/>
</dbReference>
<keyword evidence="1" id="KW-0813">Transport</keyword>
<dbReference type="InterPro" id="IPR050319">
    <property type="entry name" value="ABC_transp_ATP-bind"/>
</dbReference>
<dbReference type="InterPro" id="IPR017871">
    <property type="entry name" value="ABC_transporter-like_CS"/>
</dbReference>
<dbReference type="Proteomes" id="UP000093482">
    <property type="component" value="Unassembled WGS sequence"/>
</dbReference>
<dbReference type="InterPro" id="IPR003593">
    <property type="entry name" value="AAA+_ATPase"/>
</dbReference>
<dbReference type="AlphaFoldDB" id="A0A1C0YT33"/>
<dbReference type="InterPro" id="IPR027417">
    <property type="entry name" value="P-loop_NTPase"/>
</dbReference>
<dbReference type="GO" id="GO:0055085">
    <property type="term" value="P:transmembrane transport"/>
    <property type="evidence" value="ECO:0007669"/>
    <property type="project" value="UniProtKB-ARBA"/>
</dbReference>
<comment type="caution">
    <text evidence="5">The sequence shown here is derived from an EMBL/GenBank/DDBJ whole genome shotgun (WGS) entry which is preliminary data.</text>
</comment>
<dbReference type="GO" id="GO:0005524">
    <property type="term" value="F:ATP binding"/>
    <property type="evidence" value="ECO:0007669"/>
    <property type="project" value="UniProtKB-KW"/>
</dbReference>
<protein>
    <submittedName>
        <fullName evidence="5">Dipeptide/oligopeptide/nickel ABC transporter ATP-binding protein</fullName>
    </submittedName>
</protein>
<name>A0A1C0YT33_9BACL</name>
<dbReference type="CDD" id="cd03257">
    <property type="entry name" value="ABC_NikE_OppD_transporters"/>
    <property type="match status" value="1"/>
</dbReference>
<keyword evidence="2" id="KW-0547">Nucleotide-binding</keyword>
<gene>
    <name evidence="5" type="ORF">A6K76_11885</name>
</gene>
<keyword evidence="3 5" id="KW-0067">ATP-binding</keyword>
<keyword evidence="6" id="KW-1185">Reference proteome</keyword>
<dbReference type="PANTHER" id="PTHR43776:SF8">
    <property type="entry name" value="ABC TRANSPORTER, ATP-BINDING PROTEIN"/>
    <property type="match status" value="1"/>
</dbReference>
<dbReference type="InterPro" id="IPR003439">
    <property type="entry name" value="ABC_transporter-like_ATP-bd"/>
</dbReference>
<evidence type="ECO:0000256" key="2">
    <source>
        <dbReference type="ARBA" id="ARBA00022741"/>
    </source>
</evidence>
<accession>A0A1C0YT33</accession>
<dbReference type="PROSITE" id="PS50893">
    <property type="entry name" value="ABC_TRANSPORTER_2"/>
    <property type="match status" value="1"/>
</dbReference>
<sequence length="275" mass="31054">MPFRYYTRRRSKAMERLVNIQNLMKVYGHHKSEQVAVLKDVSFSFAQGEIIGLIGASGAGKSTIGKILAGLEQPTNGHIDFDGTNLTALPSKERRKFAKHIAMIFQDPYESLSPRMTIEELVEEPLIIQRIEKNKEKRRDMVKEALRVVSLDPEKYMSRYPHELSGGERQRIGVARAFVCKPKLIIADEPTSMLDTSLRLELIQLLKSMNEQYGISYVFVTHDIALTKGFCDRIIVLHEGEIVDIGPTDDVIHAPTHPFTKSLIDALLLLEGAQP</sequence>
<reference evidence="5 6" key="1">
    <citation type="submission" date="2016-07" db="EMBL/GenBank/DDBJ databases">
        <title>Caryophanon latum genome sequencing.</title>
        <authorList>
            <person name="Verma A."/>
            <person name="Pal Y."/>
            <person name="Krishnamurthi S."/>
        </authorList>
    </citation>
    <scope>NUCLEOTIDE SEQUENCE [LARGE SCALE GENOMIC DNA]</scope>
    <source>
        <strain evidence="5 6">DSM 14151</strain>
    </source>
</reference>
<dbReference type="Gene3D" id="3.40.50.300">
    <property type="entry name" value="P-loop containing nucleotide triphosphate hydrolases"/>
    <property type="match status" value="1"/>
</dbReference>
<proteinExistence type="predicted"/>
<dbReference type="SMART" id="SM00382">
    <property type="entry name" value="AAA"/>
    <property type="match status" value="1"/>
</dbReference>